<dbReference type="InterPro" id="IPR008758">
    <property type="entry name" value="Peptidase_S28"/>
</dbReference>
<reference evidence="7 8" key="1">
    <citation type="submission" date="2024-01" db="EMBL/GenBank/DDBJ databases">
        <title>A draft genome for the cacao thread blight pathogen Marasmiellus scandens.</title>
        <authorList>
            <person name="Baruah I.K."/>
            <person name="Leung J."/>
            <person name="Bukari Y."/>
            <person name="Amoako-Attah I."/>
            <person name="Meinhardt L.W."/>
            <person name="Bailey B.A."/>
            <person name="Cohen S.P."/>
        </authorList>
    </citation>
    <scope>NUCLEOTIDE SEQUENCE [LARGE SCALE GENOMIC DNA]</scope>
    <source>
        <strain evidence="7 8">GH-19</strain>
    </source>
</reference>
<gene>
    <name evidence="7" type="ORF">VKT23_010612</name>
</gene>
<keyword evidence="4" id="KW-0378">Hydrolase</keyword>
<evidence type="ECO:0000256" key="5">
    <source>
        <dbReference type="ARBA" id="ARBA00023180"/>
    </source>
</evidence>
<feature type="signal peptide" evidence="6">
    <location>
        <begin position="1"/>
        <end position="20"/>
    </location>
</feature>
<evidence type="ECO:0008006" key="9">
    <source>
        <dbReference type="Google" id="ProtNLM"/>
    </source>
</evidence>
<dbReference type="Pfam" id="PF05577">
    <property type="entry name" value="Peptidase_S28"/>
    <property type="match status" value="2"/>
</dbReference>
<comment type="caution">
    <text evidence="7">The sequence shown here is derived from an EMBL/GenBank/DDBJ whole genome shotgun (WGS) entry which is preliminary data.</text>
</comment>
<name>A0ABR1JFY9_9AGAR</name>
<comment type="similarity">
    <text evidence="1">Belongs to the peptidase S28 family.</text>
</comment>
<evidence type="ECO:0000256" key="4">
    <source>
        <dbReference type="ARBA" id="ARBA00022801"/>
    </source>
</evidence>
<dbReference type="Gene3D" id="3.40.50.1820">
    <property type="entry name" value="alpha/beta hydrolase"/>
    <property type="match status" value="2"/>
</dbReference>
<dbReference type="PANTHER" id="PTHR11010">
    <property type="entry name" value="PROTEASE S28 PRO-X CARBOXYPEPTIDASE-RELATED"/>
    <property type="match status" value="1"/>
</dbReference>
<evidence type="ECO:0000256" key="3">
    <source>
        <dbReference type="ARBA" id="ARBA00022729"/>
    </source>
</evidence>
<feature type="chain" id="PRO_5045712408" description="Peptidase S28" evidence="6">
    <location>
        <begin position="21"/>
        <end position="562"/>
    </location>
</feature>
<evidence type="ECO:0000313" key="7">
    <source>
        <dbReference type="EMBL" id="KAK7456365.1"/>
    </source>
</evidence>
<evidence type="ECO:0000313" key="8">
    <source>
        <dbReference type="Proteomes" id="UP001498398"/>
    </source>
</evidence>
<proteinExistence type="inferred from homology"/>
<dbReference type="EMBL" id="JBANRG010000021">
    <property type="protein sequence ID" value="KAK7456365.1"/>
    <property type="molecule type" value="Genomic_DNA"/>
</dbReference>
<dbReference type="Proteomes" id="UP001498398">
    <property type="component" value="Unassembled WGS sequence"/>
</dbReference>
<evidence type="ECO:0000256" key="1">
    <source>
        <dbReference type="ARBA" id="ARBA00011079"/>
    </source>
</evidence>
<protein>
    <recommendedName>
        <fullName evidence="9">Peptidase S28</fullName>
    </recommendedName>
</protein>
<organism evidence="7 8">
    <name type="scientific">Marasmiellus scandens</name>
    <dbReference type="NCBI Taxonomy" id="2682957"/>
    <lineage>
        <taxon>Eukaryota</taxon>
        <taxon>Fungi</taxon>
        <taxon>Dikarya</taxon>
        <taxon>Basidiomycota</taxon>
        <taxon>Agaricomycotina</taxon>
        <taxon>Agaricomycetes</taxon>
        <taxon>Agaricomycetidae</taxon>
        <taxon>Agaricales</taxon>
        <taxon>Marasmiineae</taxon>
        <taxon>Omphalotaceae</taxon>
        <taxon>Marasmiellus</taxon>
    </lineage>
</organism>
<keyword evidence="3 6" id="KW-0732">Signal</keyword>
<keyword evidence="5" id="KW-0325">Glycoprotein</keyword>
<evidence type="ECO:0000256" key="6">
    <source>
        <dbReference type="SAM" id="SignalP"/>
    </source>
</evidence>
<keyword evidence="2" id="KW-0645">Protease</keyword>
<evidence type="ECO:0000256" key="2">
    <source>
        <dbReference type="ARBA" id="ARBA00022670"/>
    </source>
</evidence>
<keyword evidence="8" id="KW-1185">Reference proteome</keyword>
<dbReference type="SUPFAM" id="SSF53474">
    <property type="entry name" value="alpha/beta-Hydrolases"/>
    <property type="match status" value="1"/>
</dbReference>
<sequence>MMTGILACIVLLALATNAVAFQGIMHFTPRMTDFPAPEELLETNEPFFIEMPLDHFSNASVNGTSTFQNRYWINATYYEPGGPLLAVFDSGEQNAAPLLSYYLQEYHGLSATIRLAKRYKGIAILWEHRYYGESMPFPVNSNTTSEEWQFLTTEQALEDVVFFANSFNNDTSSTGDISDPLSLPLHPSTVPWIWLGGSYPGIRGAHLRVRNPEVIFAVWASSAPVQAEVDMASYYKAAERSLTRNCSADWVAVTKHVDTVLKGSNQTLINDVKFRLLKARLSGPGGNTTGAQGLTMEQASRTSNVDAASILMDPLDFYQYYGFAASLLPFCNLVETQNFTSSPLEGGIVSSAEGQAGAIQAFNAFLVGIAELDYDSIRPFKDDAATDRAWMRQYCSEYGFYQRGDPNNPLSIETSFLSLELFQQQCDDTFGDHLPTWPQVENVNKYGGWNMNVSNVLFTNGEFDPWRTMGLASIEPNSPHREPSVSVPICNIAPPYPSFFGLTHSNMVHVSDLRVLLIPDSNHTNFQTVGFYSPIAQEPFYAGLGLFQLALDEWLPCFGSRQ</sequence>
<accession>A0ABR1JFY9</accession>
<dbReference type="InterPro" id="IPR029058">
    <property type="entry name" value="AB_hydrolase_fold"/>
</dbReference>
<dbReference type="PANTHER" id="PTHR11010:SF109">
    <property type="entry name" value="PEPTIDASE, FAMILY S28, PUTATIVE (AFU_ORTHOLOGUE AFUA_4G03790)-RELATED"/>
    <property type="match status" value="1"/>
</dbReference>